<keyword evidence="1" id="KW-0479">Metal-binding</keyword>
<evidence type="ECO:0000256" key="1">
    <source>
        <dbReference type="ARBA" id="ARBA00022723"/>
    </source>
</evidence>
<evidence type="ECO:0000256" key="4">
    <source>
        <dbReference type="ARBA" id="ARBA00022833"/>
    </source>
</evidence>
<dbReference type="Proteomes" id="UP000007014">
    <property type="component" value="Chromosome 8"/>
</dbReference>
<feature type="compositionally biased region" description="Polar residues" evidence="7">
    <location>
        <begin position="135"/>
        <end position="146"/>
    </location>
</feature>
<dbReference type="OrthoDB" id="5693at2759"/>
<dbReference type="InterPro" id="IPR013087">
    <property type="entry name" value="Znf_C2H2_type"/>
</dbReference>
<dbReference type="Pfam" id="PF00096">
    <property type="entry name" value="zf-C2H2"/>
    <property type="match status" value="3"/>
</dbReference>
<organism evidence="9 10">
    <name type="scientific">Cyanidioschyzon merolae (strain NIES-3377 / 10D)</name>
    <name type="common">Unicellular red alga</name>
    <dbReference type="NCBI Taxonomy" id="280699"/>
    <lineage>
        <taxon>Eukaryota</taxon>
        <taxon>Rhodophyta</taxon>
        <taxon>Bangiophyceae</taxon>
        <taxon>Cyanidiales</taxon>
        <taxon>Cyanidiaceae</taxon>
        <taxon>Cyanidioschyzon</taxon>
    </lineage>
</organism>
<dbReference type="PANTHER" id="PTHR24388:SF104">
    <property type="entry name" value="AT-RICH BINDING PROTEIN-RELATED"/>
    <property type="match status" value="1"/>
</dbReference>
<dbReference type="GO" id="GO:0000978">
    <property type="term" value="F:RNA polymerase II cis-regulatory region sequence-specific DNA binding"/>
    <property type="evidence" value="ECO:0007669"/>
    <property type="project" value="TreeGrafter"/>
</dbReference>
<proteinExistence type="predicted"/>
<dbReference type="SUPFAM" id="SSF57667">
    <property type="entry name" value="beta-beta-alpha zinc fingers"/>
    <property type="match status" value="2"/>
</dbReference>
<dbReference type="InterPro" id="IPR050527">
    <property type="entry name" value="Snail/Krueppel_Znf"/>
</dbReference>
<evidence type="ECO:0000256" key="7">
    <source>
        <dbReference type="SAM" id="MobiDB-lite"/>
    </source>
</evidence>
<reference evidence="9 10" key="1">
    <citation type="journal article" date="2004" name="Nature">
        <title>Genome sequence of the ultrasmall unicellular red alga Cyanidioschyzon merolae 10D.</title>
        <authorList>
            <person name="Matsuzaki M."/>
            <person name="Misumi O."/>
            <person name="Shin-i T."/>
            <person name="Maruyama S."/>
            <person name="Takahara M."/>
            <person name="Miyagishima S."/>
            <person name="Mori T."/>
            <person name="Nishida K."/>
            <person name="Yagisawa F."/>
            <person name="Nishida K."/>
            <person name="Yoshida Y."/>
            <person name="Nishimura Y."/>
            <person name="Nakao S."/>
            <person name="Kobayashi T."/>
            <person name="Momoyama Y."/>
            <person name="Higashiyama T."/>
            <person name="Minoda A."/>
            <person name="Sano M."/>
            <person name="Nomoto H."/>
            <person name="Oishi K."/>
            <person name="Hayashi H."/>
            <person name="Ohta F."/>
            <person name="Nishizaka S."/>
            <person name="Haga S."/>
            <person name="Miura S."/>
            <person name="Morishita T."/>
            <person name="Kabeya Y."/>
            <person name="Terasawa K."/>
            <person name="Suzuki Y."/>
            <person name="Ishii Y."/>
            <person name="Asakawa S."/>
            <person name="Takano H."/>
            <person name="Ohta N."/>
            <person name="Kuroiwa H."/>
            <person name="Tanaka K."/>
            <person name="Shimizu N."/>
            <person name="Sugano S."/>
            <person name="Sato N."/>
            <person name="Nozaki H."/>
            <person name="Ogasawara N."/>
            <person name="Kohara Y."/>
            <person name="Kuroiwa T."/>
        </authorList>
    </citation>
    <scope>NUCLEOTIDE SEQUENCE [LARGE SCALE GENOMIC DNA]</scope>
    <source>
        <strain evidence="9 10">10D</strain>
    </source>
</reference>
<dbReference type="Gramene" id="CMH237CT">
    <property type="protein sequence ID" value="CMH237CT"/>
    <property type="gene ID" value="CMH237C"/>
</dbReference>
<sequence>METTSDHFAAVNRRRLRPQNYKCPQCPQAFTSKQHRTVHVRVIHEKRRDYGCGTCGQTFSRKSAQVSHIRYVHEGRRDHECPICKVRFGRRNGLNKHVVAVHWKRRTFRCDCGAAFTRKDCLLRHQRGVHEGQSRPGQSSVQSPSYGSGLAHGSAALVRTPVPSKTTTSNASPRSPLSKPMASSGASGAPSSSGAFTQSYADRNSPLAGT</sequence>
<dbReference type="GeneID" id="16993557"/>
<dbReference type="SMART" id="SM00355">
    <property type="entry name" value="ZnF_C2H2"/>
    <property type="match status" value="4"/>
</dbReference>
<feature type="region of interest" description="Disordered" evidence="7">
    <location>
        <begin position="129"/>
        <end position="210"/>
    </location>
</feature>
<dbReference type="eggNOG" id="KOG1721">
    <property type="taxonomic scope" value="Eukaryota"/>
</dbReference>
<evidence type="ECO:0000256" key="3">
    <source>
        <dbReference type="ARBA" id="ARBA00022771"/>
    </source>
</evidence>
<keyword evidence="2" id="KW-0677">Repeat</keyword>
<dbReference type="GO" id="GO:0008270">
    <property type="term" value="F:zinc ion binding"/>
    <property type="evidence" value="ECO:0007669"/>
    <property type="project" value="UniProtKB-KW"/>
</dbReference>
<keyword evidence="4" id="KW-0862">Zinc</keyword>
<gene>
    <name evidence="9" type="ORF">CYME_CMH237C</name>
</gene>
<keyword evidence="3 6" id="KW-0863">Zinc-finger</keyword>
<dbReference type="Gene3D" id="3.30.160.60">
    <property type="entry name" value="Classic Zinc Finger"/>
    <property type="match status" value="3"/>
</dbReference>
<evidence type="ECO:0000256" key="2">
    <source>
        <dbReference type="ARBA" id="ARBA00022737"/>
    </source>
</evidence>
<accession>M1VBV4</accession>
<dbReference type="KEGG" id="cme:CYME_CMH237C"/>
<dbReference type="STRING" id="280699.M1VBV4"/>
<protein>
    <submittedName>
        <fullName evidence="9">Zinc finger protein</fullName>
    </submittedName>
</protein>
<dbReference type="RefSeq" id="XP_005536173.1">
    <property type="nucleotide sequence ID" value="XM_005536116.1"/>
</dbReference>
<dbReference type="PROSITE" id="PS50157">
    <property type="entry name" value="ZINC_FINGER_C2H2_2"/>
    <property type="match status" value="4"/>
</dbReference>
<evidence type="ECO:0000259" key="8">
    <source>
        <dbReference type="PROSITE" id="PS50157"/>
    </source>
</evidence>
<dbReference type="InterPro" id="IPR036236">
    <property type="entry name" value="Znf_C2H2_sf"/>
</dbReference>
<dbReference type="HOGENOM" id="CLU_1311726_0_0_1"/>
<keyword evidence="10" id="KW-1185">Reference proteome</keyword>
<dbReference type="PANTHER" id="PTHR24388">
    <property type="entry name" value="ZINC FINGER PROTEIN"/>
    <property type="match status" value="1"/>
</dbReference>
<dbReference type="OMA" id="HDPKWKS"/>
<reference evidence="9 10" key="2">
    <citation type="journal article" date="2007" name="BMC Biol.">
        <title>A 100%-complete sequence reveals unusually simple genomic features in the hot-spring red alga Cyanidioschyzon merolae.</title>
        <authorList>
            <person name="Nozaki H."/>
            <person name="Takano H."/>
            <person name="Misumi O."/>
            <person name="Terasawa K."/>
            <person name="Matsuzaki M."/>
            <person name="Maruyama S."/>
            <person name="Nishida K."/>
            <person name="Yagisawa F."/>
            <person name="Yoshida Y."/>
            <person name="Fujiwara T."/>
            <person name="Takio S."/>
            <person name="Tamura K."/>
            <person name="Chung S.J."/>
            <person name="Nakamura S."/>
            <person name="Kuroiwa H."/>
            <person name="Tanaka K."/>
            <person name="Sato N."/>
            <person name="Kuroiwa T."/>
        </authorList>
    </citation>
    <scope>NUCLEOTIDE SEQUENCE [LARGE SCALE GENOMIC DNA]</scope>
    <source>
        <strain evidence="9 10">10D</strain>
    </source>
</reference>
<evidence type="ECO:0000256" key="6">
    <source>
        <dbReference type="PROSITE-ProRule" id="PRU00042"/>
    </source>
</evidence>
<feature type="domain" description="C2H2-type" evidence="8">
    <location>
        <begin position="79"/>
        <end position="107"/>
    </location>
</feature>
<feature type="compositionally biased region" description="Low complexity" evidence="7">
    <location>
        <begin position="182"/>
        <end position="195"/>
    </location>
</feature>
<dbReference type="GO" id="GO:0000981">
    <property type="term" value="F:DNA-binding transcription factor activity, RNA polymerase II-specific"/>
    <property type="evidence" value="ECO:0007669"/>
    <property type="project" value="TreeGrafter"/>
</dbReference>
<feature type="compositionally biased region" description="Polar residues" evidence="7">
    <location>
        <begin position="163"/>
        <end position="175"/>
    </location>
</feature>
<feature type="domain" description="C2H2-type" evidence="8">
    <location>
        <begin position="21"/>
        <end position="49"/>
    </location>
</feature>
<evidence type="ECO:0000256" key="5">
    <source>
        <dbReference type="ARBA" id="ARBA00023242"/>
    </source>
</evidence>
<dbReference type="PROSITE" id="PS00028">
    <property type="entry name" value="ZINC_FINGER_C2H2_1"/>
    <property type="match status" value="3"/>
</dbReference>
<dbReference type="AlphaFoldDB" id="M1VBV4"/>
<name>M1VBV4_CYAM1</name>
<evidence type="ECO:0000313" key="9">
    <source>
        <dbReference type="EMBL" id="BAM79887.1"/>
    </source>
</evidence>
<keyword evidence="5" id="KW-0539">Nucleus</keyword>
<feature type="domain" description="C2H2-type" evidence="8">
    <location>
        <begin position="108"/>
        <end position="135"/>
    </location>
</feature>
<feature type="domain" description="C2H2-type" evidence="8">
    <location>
        <begin position="50"/>
        <end position="78"/>
    </location>
</feature>
<dbReference type="EMBL" id="AP006490">
    <property type="protein sequence ID" value="BAM79887.1"/>
    <property type="molecule type" value="Genomic_DNA"/>
</dbReference>
<evidence type="ECO:0000313" key="10">
    <source>
        <dbReference type="Proteomes" id="UP000007014"/>
    </source>
</evidence>